<dbReference type="Pfam" id="PF02037">
    <property type="entry name" value="SAP"/>
    <property type="match status" value="1"/>
</dbReference>
<accession>V3ZW85</accession>
<evidence type="ECO:0000313" key="2">
    <source>
        <dbReference type="EMBL" id="ESO88647.1"/>
    </source>
</evidence>
<dbReference type="InterPro" id="IPR019080">
    <property type="entry name" value="YqaJ_viral_recombinase"/>
</dbReference>
<dbReference type="GO" id="GO:0006281">
    <property type="term" value="P:DNA repair"/>
    <property type="evidence" value="ECO:0007669"/>
    <property type="project" value="UniProtKB-ARBA"/>
</dbReference>
<sequence length="471" mass="54815">MASNKENSEREDLYLDFDKLNVNELKSYLRDHGQYVSGVKSELIKRAKGTDIFRQRPLSELVLEDRNFEERRNLERFVTPLGETLPHPSSLKQGWIDDCEQIPDFTNTELYNYLVLSQGRTVDKEKNNAKRQLKAKVFYEDRHVHSVQYHNIAAKITHCYVRAKVIPSMPTLNEKKKPDYLVWISMSKVTGHVHGAGRECSAGYLQLPEIHSITFNYADSIKLDSEKCTDFFQTYRENQYLCDDDCEKTERLTRGQSKNKLWKKARVGRVTSSNFEAICKYKNTEPESLIKTVMAYNNFTNASVRWGRDHEPAARRKYVLVKKAAGNTISVTDTGLYVQKNLPFLGSSPDGLVDDNGNIGVLEVKCPFKWRFSKIVDACTDSQFCCEMNKDKVILKRSHNYYYQVQAQMALTNSLWCDFVVWTLCDISIERIAFNKQFWQECLVKVINFYQKFVLPELFSCRVQRGKRLYD</sequence>
<dbReference type="Proteomes" id="UP000030746">
    <property type="component" value="Unassembled WGS sequence"/>
</dbReference>
<dbReference type="Gene3D" id="1.10.720.30">
    <property type="entry name" value="SAP domain"/>
    <property type="match status" value="1"/>
</dbReference>
<dbReference type="PROSITE" id="PS50800">
    <property type="entry name" value="SAP"/>
    <property type="match status" value="1"/>
</dbReference>
<dbReference type="SUPFAM" id="SSF68906">
    <property type="entry name" value="SAP domain"/>
    <property type="match status" value="1"/>
</dbReference>
<dbReference type="InterPro" id="IPR011604">
    <property type="entry name" value="PDDEXK-like_dom_sf"/>
</dbReference>
<evidence type="ECO:0000313" key="3">
    <source>
        <dbReference type="Proteomes" id="UP000030746"/>
    </source>
</evidence>
<dbReference type="SMART" id="SM00513">
    <property type="entry name" value="SAP"/>
    <property type="match status" value="1"/>
</dbReference>
<dbReference type="CDD" id="cd22343">
    <property type="entry name" value="PDDEXK_lambda_exonuclease-like"/>
    <property type="match status" value="1"/>
</dbReference>
<dbReference type="InterPro" id="IPR036361">
    <property type="entry name" value="SAP_dom_sf"/>
</dbReference>
<dbReference type="InterPro" id="IPR011335">
    <property type="entry name" value="Restrct_endonuc-II-like"/>
</dbReference>
<dbReference type="SUPFAM" id="SSF52980">
    <property type="entry name" value="Restriction endonuclease-like"/>
    <property type="match status" value="1"/>
</dbReference>
<dbReference type="EMBL" id="KB202656">
    <property type="protein sequence ID" value="ESO88647.1"/>
    <property type="molecule type" value="Genomic_DNA"/>
</dbReference>
<dbReference type="Gene3D" id="3.90.320.10">
    <property type="match status" value="1"/>
</dbReference>
<dbReference type="KEGG" id="lgi:LOTGIDRAFT_165431"/>
<reference evidence="2 3" key="1">
    <citation type="journal article" date="2013" name="Nature">
        <title>Insights into bilaterian evolution from three spiralian genomes.</title>
        <authorList>
            <person name="Simakov O."/>
            <person name="Marletaz F."/>
            <person name="Cho S.J."/>
            <person name="Edsinger-Gonzales E."/>
            <person name="Havlak P."/>
            <person name="Hellsten U."/>
            <person name="Kuo D.H."/>
            <person name="Larsson T."/>
            <person name="Lv J."/>
            <person name="Arendt D."/>
            <person name="Savage R."/>
            <person name="Osoegawa K."/>
            <person name="de Jong P."/>
            <person name="Grimwood J."/>
            <person name="Chapman J.A."/>
            <person name="Shapiro H."/>
            <person name="Aerts A."/>
            <person name="Otillar R.P."/>
            <person name="Terry A.Y."/>
            <person name="Boore J.L."/>
            <person name="Grigoriev I.V."/>
            <person name="Lindberg D.R."/>
            <person name="Seaver E.C."/>
            <person name="Weisblat D.A."/>
            <person name="Putnam N.H."/>
            <person name="Rokhsar D.S."/>
        </authorList>
    </citation>
    <scope>NUCLEOTIDE SEQUENCE [LARGE SCALE GENOMIC DNA]</scope>
</reference>
<organism evidence="2 3">
    <name type="scientific">Lottia gigantea</name>
    <name type="common">Giant owl limpet</name>
    <dbReference type="NCBI Taxonomy" id="225164"/>
    <lineage>
        <taxon>Eukaryota</taxon>
        <taxon>Metazoa</taxon>
        <taxon>Spiralia</taxon>
        <taxon>Lophotrochozoa</taxon>
        <taxon>Mollusca</taxon>
        <taxon>Gastropoda</taxon>
        <taxon>Patellogastropoda</taxon>
        <taxon>Lottioidea</taxon>
        <taxon>Lottiidae</taxon>
        <taxon>Lottia</taxon>
    </lineage>
</organism>
<evidence type="ECO:0000259" key="1">
    <source>
        <dbReference type="PROSITE" id="PS50800"/>
    </source>
</evidence>
<gene>
    <name evidence="2" type="ORF">LOTGIDRAFT_165431</name>
</gene>
<dbReference type="InterPro" id="IPR003034">
    <property type="entry name" value="SAP_dom"/>
</dbReference>
<dbReference type="AlphaFoldDB" id="V3ZW85"/>
<dbReference type="OMA" id="HNWIVER"/>
<dbReference type="OrthoDB" id="6119443at2759"/>
<dbReference type="CTD" id="20240051"/>
<name>V3ZW85_LOTGI</name>
<dbReference type="GeneID" id="20240051"/>
<dbReference type="RefSeq" id="XP_009060695.1">
    <property type="nucleotide sequence ID" value="XM_009062447.1"/>
</dbReference>
<dbReference type="Pfam" id="PF09588">
    <property type="entry name" value="YqaJ"/>
    <property type="match status" value="1"/>
</dbReference>
<proteinExistence type="predicted"/>
<feature type="domain" description="SAP" evidence="1">
    <location>
        <begin position="17"/>
        <end position="51"/>
    </location>
</feature>
<dbReference type="PANTHER" id="PTHR47526">
    <property type="entry name" value="ATP-DEPENDENT DNA HELICASE"/>
    <property type="match status" value="1"/>
</dbReference>
<protein>
    <recommendedName>
        <fullName evidence="1">SAP domain-containing protein</fullName>
    </recommendedName>
</protein>
<dbReference type="HOGENOM" id="CLU_580448_0_0_1"/>
<keyword evidence="3" id="KW-1185">Reference proteome</keyword>